<feature type="domain" description="CBS" evidence="3">
    <location>
        <begin position="8"/>
        <end position="71"/>
    </location>
</feature>
<accession>A0A927FBC7</accession>
<comment type="caution">
    <text evidence="4">The sequence shown here is derived from an EMBL/GenBank/DDBJ whole genome shotgun (WGS) entry which is preliminary data.</text>
</comment>
<dbReference type="AlphaFoldDB" id="A0A927FBC7"/>
<sequence>MQTAADLMTKRFLRISTEHNLKEALALLLYGEQHKAETAAIAVIDEQGNLAGILTPECVVAGLSGLNAHLSQEALSEAVERNYSLTVGQVMKKGIPTATKETPLSELLLYMRTGKHECIPVIEESSVIGLVYVSDLFKQVAQLALTEEDQGIQM</sequence>
<dbReference type="PANTHER" id="PTHR43080">
    <property type="entry name" value="CBS DOMAIN-CONTAINING PROTEIN CBSX3, MITOCHONDRIAL"/>
    <property type="match status" value="1"/>
</dbReference>
<dbReference type="Pfam" id="PF00571">
    <property type="entry name" value="CBS"/>
    <property type="match status" value="2"/>
</dbReference>
<dbReference type="Gene3D" id="3.10.580.10">
    <property type="entry name" value="CBS-domain"/>
    <property type="match status" value="1"/>
</dbReference>
<evidence type="ECO:0000256" key="1">
    <source>
        <dbReference type="ARBA" id="ARBA00023122"/>
    </source>
</evidence>
<dbReference type="Proteomes" id="UP000622317">
    <property type="component" value="Unassembled WGS sequence"/>
</dbReference>
<evidence type="ECO:0000313" key="5">
    <source>
        <dbReference type="Proteomes" id="UP000622317"/>
    </source>
</evidence>
<gene>
    <name evidence="4" type="ORF">IEN85_17125</name>
</gene>
<reference evidence="4" key="1">
    <citation type="submission" date="2020-09" db="EMBL/GenBank/DDBJ databases">
        <title>Pelagicoccus enzymogenes sp. nov. with an EPS production, isolated from marine sediment.</title>
        <authorList>
            <person name="Feng X."/>
        </authorList>
    </citation>
    <scope>NUCLEOTIDE SEQUENCE</scope>
    <source>
        <strain evidence="4">NFK12</strain>
    </source>
</reference>
<feature type="domain" description="CBS" evidence="3">
    <location>
        <begin position="91"/>
        <end position="147"/>
    </location>
</feature>
<proteinExistence type="predicted"/>
<keyword evidence="1 2" id="KW-0129">CBS domain</keyword>
<dbReference type="RefSeq" id="WP_191618326.1">
    <property type="nucleotide sequence ID" value="NZ_JACYFG010000040.1"/>
</dbReference>
<dbReference type="InterPro" id="IPR051257">
    <property type="entry name" value="Diverse_CBS-Domain"/>
</dbReference>
<dbReference type="EMBL" id="JACYFG010000040">
    <property type="protein sequence ID" value="MBD5781226.1"/>
    <property type="molecule type" value="Genomic_DNA"/>
</dbReference>
<protein>
    <submittedName>
        <fullName evidence="4">CBS domain-containing protein</fullName>
    </submittedName>
</protein>
<name>A0A927FBC7_9BACT</name>
<keyword evidence="5" id="KW-1185">Reference proteome</keyword>
<organism evidence="4 5">
    <name type="scientific">Pelagicoccus enzymogenes</name>
    <dbReference type="NCBI Taxonomy" id="2773457"/>
    <lineage>
        <taxon>Bacteria</taxon>
        <taxon>Pseudomonadati</taxon>
        <taxon>Verrucomicrobiota</taxon>
        <taxon>Opitutia</taxon>
        <taxon>Puniceicoccales</taxon>
        <taxon>Pelagicoccaceae</taxon>
        <taxon>Pelagicoccus</taxon>
    </lineage>
</organism>
<evidence type="ECO:0000313" key="4">
    <source>
        <dbReference type="EMBL" id="MBD5781226.1"/>
    </source>
</evidence>
<dbReference type="PANTHER" id="PTHR43080:SF26">
    <property type="entry name" value="REGULATORY PROTEIN"/>
    <property type="match status" value="1"/>
</dbReference>
<evidence type="ECO:0000259" key="3">
    <source>
        <dbReference type="PROSITE" id="PS51371"/>
    </source>
</evidence>
<dbReference type="InterPro" id="IPR046342">
    <property type="entry name" value="CBS_dom_sf"/>
</dbReference>
<evidence type="ECO:0000256" key="2">
    <source>
        <dbReference type="PROSITE-ProRule" id="PRU00703"/>
    </source>
</evidence>
<dbReference type="PROSITE" id="PS51371">
    <property type="entry name" value="CBS"/>
    <property type="match status" value="2"/>
</dbReference>
<dbReference type="InterPro" id="IPR000644">
    <property type="entry name" value="CBS_dom"/>
</dbReference>
<dbReference type="SUPFAM" id="SSF54631">
    <property type="entry name" value="CBS-domain pair"/>
    <property type="match status" value="1"/>
</dbReference>